<dbReference type="GO" id="GO:0016020">
    <property type="term" value="C:membrane"/>
    <property type="evidence" value="ECO:0007669"/>
    <property type="project" value="UniProtKB-SubCell"/>
</dbReference>
<evidence type="ECO:0000313" key="9">
    <source>
        <dbReference type="EMBL" id="KAH3710374.1"/>
    </source>
</evidence>
<evidence type="ECO:0000256" key="3">
    <source>
        <dbReference type="ARBA" id="ARBA00022692"/>
    </source>
</evidence>
<keyword evidence="10" id="KW-1185">Reference proteome</keyword>
<evidence type="ECO:0000256" key="4">
    <source>
        <dbReference type="ARBA" id="ARBA00022837"/>
    </source>
</evidence>
<keyword evidence="5 7" id="KW-1133">Transmembrane helix</keyword>
<proteinExistence type="inferred from homology"/>
<feature type="domain" description="EF-hand" evidence="8">
    <location>
        <begin position="62"/>
        <end position="97"/>
    </location>
</feature>
<keyword evidence="6 7" id="KW-0472">Membrane</keyword>
<evidence type="ECO:0000256" key="1">
    <source>
        <dbReference type="ARBA" id="ARBA00004141"/>
    </source>
</evidence>
<dbReference type="Gene3D" id="1.10.238.10">
    <property type="entry name" value="EF-hand"/>
    <property type="match status" value="1"/>
</dbReference>
<dbReference type="InterPro" id="IPR002048">
    <property type="entry name" value="EF_hand_dom"/>
</dbReference>
<comment type="caution">
    <text evidence="9">The sequence shown here is derived from an EMBL/GenBank/DDBJ whole genome shotgun (WGS) entry which is preliminary data.</text>
</comment>
<comment type="subcellular location">
    <subcellularLocation>
        <location evidence="1">Membrane</location>
        <topology evidence="1">Multi-pass membrane protein</topology>
    </subcellularLocation>
</comment>
<evidence type="ECO:0000256" key="6">
    <source>
        <dbReference type="ARBA" id="ARBA00023136"/>
    </source>
</evidence>
<accession>A0A9D4BV93</accession>
<evidence type="ECO:0000256" key="7">
    <source>
        <dbReference type="SAM" id="Phobius"/>
    </source>
</evidence>
<dbReference type="InterPro" id="IPR018247">
    <property type="entry name" value="EF_Hand_1_Ca_BS"/>
</dbReference>
<dbReference type="PANTHER" id="PTHR45840:SF2">
    <property type="entry name" value="PROTEIN RHOMBOID-RELATED"/>
    <property type="match status" value="1"/>
</dbReference>
<reference evidence="9" key="2">
    <citation type="submission" date="2020-11" db="EMBL/GenBank/DDBJ databases">
        <authorList>
            <person name="McCartney M.A."/>
            <person name="Auch B."/>
            <person name="Kono T."/>
            <person name="Mallez S."/>
            <person name="Becker A."/>
            <person name="Gohl D.M."/>
            <person name="Silverstein K.A.T."/>
            <person name="Koren S."/>
            <person name="Bechman K.B."/>
            <person name="Herman A."/>
            <person name="Abrahante J.E."/>
            <person name="Garbe J."/>
        </authorList>
    </citation>
    <scope>NUCLEOTIDE SEQUENCE</scope>
    <source>
        <strain evidence="9">Duluth1</strain>
        <tissue evidence="9">Whole animal</tissue>
    </source>
</reference>
<keyword evidence="3 7" id="KW-0812">Transmembrane</keyword>
<dbReference type="InterPro" id="IPR011992">
    <property type="entry name" value="EF-hand-dom_pair"/>
</dbReference>
<protein>
    <recommendedName>
        <fullName evidence="8">EF-hand domain-containing protein</fullName>
    </recommendedName>
</protein>
<dbReference type="InterPro" id="IPR051739">
    <property type="entry name" value="Rhomboid_IM_Serine_Proteases"/>
</dbReference>
<dbReference type="PROSITE" id="PS00018">
    <property type="entry name" value="EF_HAND_1"/>
    <property type="match status" value="1"/>
</dbReference>
<dbReference type="InterPro" id="IPR035952">
    <property type="entry name" value="Rhomboid-like_sf"/>
</dbReference>
<evidence type="ECO:0000256" key="2">
    <source>
        <dbReference type="ARBA" id="ARBA00009045"/>
    </source>
</evidence>
<gene>
    <name evidence="9" type="ORF">DPMN_069851</name>
</gene>
<keyword evidence="4" id="KW-0106">Calcium</keyword>
<evidence type="ECO:0000313" key="10">
    <source>
        <dbReference type="Proteomes" id="UP000828390"/>
    </source>
</evidence>
<dbReference type="PANTHER" id="PTHR45840">
    <property type="entry name" value="RHOMBOID-RELATED PROTEIN"/>
    <property type="match status" value="1"/>
</dbReference>
<dbReference type="Proteomes" id="UP000828390">
    <property type="component" value="Unassembled WGS sequence"/>
</dbReference>
<name>A0A9D4BV93_DREPO</name>
<organism evidence="9 10">
    <name type="scientific">Dreissena polymorpha</name>
    <name type="common">Zebra mussel</name>
    <name type="synonym">Mytilus polymorpha</name>
    <dbReference type="NCBI Taxonomy" id="45954"/>
    <lineage>
        <taxon>Eukaryota</taxon>
        <taxon>Metazoa</taxon>
        <taxon>Spiralia</taxon>
        <taxon>Lophotrochozoa</taxon>
        <taxon>Mollusca</taxon>
        <taxon>Bivalvia</taxon>
        <taxon>Autobranchia</taxon>
        <taxon>Heteroconchia</taxon>
        <taxon>Euheterodonta</taxon>
        <taxon>Imparidentia</taxon>
        <taxon>Neoheterodontei</taxon>
        <taxon>Myida</taxon>
        <taxon>Dreissenoidea</taxon>
        <taxon>Dreissenidae</taxon>
        <taxon>Dreissena</taxon>
    </lineage>
</organism>
<dbReference type="GO" id="GO:0004252">
    <property type="term" value="F:serine-type endopeptidase activity"/>
    <property type="evidence" value="ECO:0007669"/>
    <property type="project" value="TreeGrafter"/>
</dbReference>
<dbReference type="SMART" id="SM00054">
    <property type="entry name" value="EFh"/>
    <property type="match status" value="1"/>
</dbReference>
<dbReference type="EMBL" id="JAIWYP010000014">
    <property type="protein sequence ID" value="KAH3710374.1"/>
    <property type="molecule type" value="Genomic_DNA"/>
</dbReference>
<evidence type="ECO:0000259" key="8">
    <source>
        <dbReference type="PROSITE" id="PS50222"/>
    </source>
</evidence>
<dbReference type="GO" id="GO:0005509">
    <property type="term" value="F:calcium ion binding"/>
    <property type="evidence" value="ECO:0007669"/>
    <property type="project" value="InterPro"/>
</dbReference>
<comment type="similarity">
    <text evidence="2">Belongs to the peptidase S54 family.</text>
</comment>
<feature type="transmembrane region" description="Helical" evidence="7">
    <location>
        <begin position="133"/>
        <end position="150"/>
    </location>
</feature>
<reference evidence="9" key="1">
    <citation type="journal article" date="2019" name="bioRxiv">
        <title>The Genome of the Zebra Mussel, Dreissena polymorpha: A Resource for Invasive Species Research.</title>
        <authorList>
            <person name="McCartney M.A."/>
            <person name="Auch B."/>
            <person name="Kono T."/>
            <person name="Mallez S."/>
            <person name="Zhang Y."/>
            <person name="Obille A."/>
            <person name="Becker A."/>
            <person name="Abrahante J.E."/>
            <person name="Garbe J."/>
            <person name="Badalamenti J.P."/>
            <person name="Herman A."/>
            <person name="Mangelson H."/>
            <person name="Liachko I."/>
            <person name="Sullivan S."/>
            <person name="Sone E.D."/>
            <person name="Koren S."/>
            <person name="Silverstein K.A.T."/>
            <person name="Beckman K.B."/>
            <person name="Gohl D.M."/>
        </authorList>
    </citation>
    <scope>NUCLEOTIDE SEQUENCE</scope>
    <source>
        <strain evidence="9">Duluth1</strain>
        <tissue evidence="9">Whole animal</tissue>
    </source>
</reference>
<dbReference type="SUPFAM" id="SSF144091">
    <property type="entry name" value="Rhomboid-like"/>
    <property type="match status" value="1"/>
</dbReference>
<evidence type="ECO:0000256" key="5">
    <source>
        <dbReference type="ARBA" id="ARBA00022989"/>
    </source>
</evidence>
<sequence length="198" mass="23148">MACCSCEWGRKERQTYLKQLTMQQENEFLVEMEKVFEKHGNQGVRLEELHGELKSTGAMETVPHTKLTRMLDEADADKDKNLTFEEFKNMYAKIDRKEKPAMRRFVSAAVQNIVPRSLREDFLANYNCRPPPVFMIVISVIEIGVFIYYADIMARGGRPVTAYEGVPNPNVLMYMPTRRHEAWRFVTYMFVHQGIGRR</sequence>
<dbReference type="AlphaFoldDB" id="A0A9D4BV93"/>
<dbReference type="PROSITE" id="PS50222">
    <property type="entry name" value="EF_HAND_2"/>
    <property type="match status" value="1"/>
</dbReference>
<dbReference type="SUPFAM" id="SSF47473">
    <property type="entry name" value="EF-hand"/>
    <property type="match status" value="1"/>
</dbReference>